<evidence type="ECO:0000256" key="10">
    <source>
        <dbReference type="ARBA" id="ARBA00023288"/>
    </source>
</evidence>
<dbReference type="InterPro" id="IPR000297">
    <property type="entry name" value="PPIase_PpiC"/>
</dbReference>
<evidence type="ECO:0000256" key="12">
    <source>
        <dbReference type="SAM" id="MobiDB-lite"/>
    </source>
</evidence>
<evidence type="ECO:0000256" key="6">
    <source>
        <dbReference type="ARBA" id="ARBA00023110"/>
    </source>
</evidence>
<keyword evidence="5 11" id="KW-0732">Signal</keyword>
<evidence type="ECO:0000256" key="13">
    <source>
        <dbReference type="SAM" id="SignalP"/>
    </source>
</evidence>
<evidence type="ECO:0000256" key="8">
    <source>
        <dbReference type="ARBA" id="ARBA00023139"/>
    </source>
</evidence>
<dbReference type="OrthoDB" id="14196at2"/>
<comment type="subcellular location">
    <subcellularLocation>
        <location evidence="2 11">Cell membrane</location>
        <topology evidence="2 11">Lipid-anchor</topology>
    </subcellularLocation>
</comment>
<dbReference type="AlphaFoldDB" id="A0A383TH74"/>
<dbReference type="SUPFAM" id="SSF109998">
    <property type="entry name" value="Triger factor/SurA peptide-binding domain-like"/>
    <property type="match status" value="1"/>
</dbReference>
<comment type="function">
    <text evidence="11">Plays a major role in protein secretion by helping the post-translocational extracellular folding of several secreted proteins.</text>
</comment>
<evidence type="ECO:0000313" key="16">
    <source>
        <dbReference type="Proteomes" id="UP000262072"/>
    </source>
</evidence>
<dbReference type="PANTHER" id="PTHR47245">
    <property type="entry name" value="PEPTIDYLPROLYL ISOMERASE"/>
    <property type="match status" value="1"/>
</dbReference>
<dbReference type="EC" id="5.2.1.8" evidence="11"/>
<dbReference type="GO" id="GO:0003755">
    <property type="term" value="F:peptidyl-prolyl cis-trans isomerase activity"/>
    <property type="evidence" value="ECO:0007669"/>
    <property type="project" value="UniProtKB-UniRule"/>
</dbReference>
<dbReference type="EMBL" id="UNRR01000018">
    <property type="protein sequence ID" value="SYZ78811.1"/>
    <property type="molecule type" value="Genomic_DNA"/>
</dbReference>
<dbReference type="InterPro" id="IPR046357">
    <property type="entry name" value="PPIase_dom_sf"/>
</dbReference>
<accession>A0A383TH74</accession>
<keyword evidence="10 11" id="KW-0449">Lipoprotein</keyword>
<evidence type="ECO:0000259" key="14">
    <source>
        <dbReference type="PROSITE" id="PS50198"/>
    </source>
</evidence>
<feature type="chain" id="PRO_5038567621" description="Foldase protein PrsA" evidence="13">
    <location>
        <begin position="23"/>
        <end position="332"/>
    </location>
</feature>
<organism evidence="15 16">
    <name type="scientific">Trichococcus shcherbakoviae</name>
    <dbReference type="NCBI Taxonomy" id="2094020"/>
    <lineage>
        <taxon>Bacteria</taxon>
        <taxon>Bacillati</taxon>
        <taxon>Bacillota</taxon>
        <taxon>Bacilli</taxon>
        <taxon>Lactobacillales</taxon>
        <taxon>Carnobacteriaceae</taxon>
        <taxon>Trichococcus</taxon>
    </lineage>
</organism>
<dbReference type="RefSeq" id="WP_119093202.1">
    <property type="nucleotide sequence ID" value="NZ_OY762653.1"/>
</dbReference>
<feature type="compositionally biased region" description="Low complexity" evidence="12">
    <location>
        <begin position="290"/>
        <end position="332"/>
    </location>
</feature>
<feature type="domain" description="PpiC" evidence="14">
    <location>
        <begin position="140"/>
        <end position="231"/>
    </location>
</feature>
<keyword evidence="6 11" id="KW-0697">Rotamase</keyword>
<reference evidence="16" key="1">
    <citation type="submission" date="2018-05" db="EMBL/GenBank/DDBJ databases">
        <authorList>
            <person name="Strepis N."/>
        </authorList>
    </citation>
    <scope>NUCLEOTIDE SEQUENCE [LARGE SCALE GENOMIC DNA]</scope>
</reference>
<evidence type="ECO:0000256" key="4">
    <source>
        <dbReference type="ARBA" id="ARBA00022475"/>
    </source>
</evidence>
<proteinExistence type="inferred from homology"/>
<dbReference type="Proteomes" id="UP000262072">
    <property type="component" value="Unassembled WGS sequence"/>
</dbReference>
<evidence type="ECO:0000256" key="2">
    <source>
        <dbReference type="ARBA" id="ARBA00004193"/>
    </source>
</evidence>
<dbReference type="InterPro" id="IPR027304">
    <property type="entry name" value="Trigger_fact/SurA_dom_sf"/>
</dbReference>
<feature type="region of interest" description="Disordered" evidence="12">
    <location>
        <begin position="287"/>
        <end position="332"/>
    </location>
</feature>
<evidence type="ECO:0000313" key="15">
    <source>
        <dbReference type="EMBL" id="SYZ78811.1"/>
    </source>
</evidence>
<dbReference type="SUPFAM" id="SSF54534">
    <property type="entry name" value="FKBP-like"/>
    <property type="match status" value="1"/>
</dbReference>
<gene>
    <name evidence="11" type="primary">prsA</name>
    <name evidence="15" type="ORF">TART1_1596</name>
</gene>
<evidence type="ECO:0000256" key="1">
    <source>
        <dbReference type="ARBA" id="ARBA00000971"/>
    </source>
</evidence>
<dbReference type="PANTHER" id="PTHR47245:SF1">
    <property type="entry name" value="FOLDASE PROTEIN PRSA"/>
    <property type="match status" value="1"/>
</dbReference>
<dbReference type="HAMAP" id="MF_01145">
    <property type="entry name" value="Foldase_PrsA"/>
    <property type="match status" value="1"/>
</dbReference>
<evidence type="ECO:0000256" key="11">
    <source>
        <dbReference type="HAMAP-Rule" id="MF_01145"/>
    </source>
</evidence>
<dbReference type="InterPro" id="IPR050245">
    <property type="entry name" value="PrsA_foldase"/>
</dbReference>
<dbReference type="GO" id="GO:0006457">
    <property type="term" value="P:protein folding"/>
    <property type="evidence" value="ECO:0007669"/>
    <property type="project" value="UniProtKB-UniRule"/>
</dbReference>
<sequence length="332" mass="35672">MKKKLALTSVAFLTAITLAGCATGETVATTPAGDITKDELYDAMKASIGETVLQRLILIDVLNDKIGDNELEAETEAELLTTIEQYGGEETFNYILSQSGFANKDEYQDVLYLNKLIEAAVRAETTFTDEEVEAYYEAYQPQINVQHILVADEATAVDLINQINAGADFAELAKANSTDTATAENGGETGLFGAGEMVAAFEEAAYALEVGEVTQTPVATEYGYHIIKMIEKTEKGTLEEERENIETVMMDEKLADNDYLTSVMSKIVQAANVEIKDEDLAAAIDQFLPAEETTSSDATSEATTSEEASSEASSEATSATEEAESATSESAN</sequence>
<dbReference type="PROSITE" id="PS50198">
    <property type="entry name" value="PPIC_PPIASE_2"/>
    <property type="match status" value="1"/>
</dbReference>
<keyword evidence="4 11" id="KW-1003">Cell membrane</keyword>
<protein>
    <recommendedName>
        <fullName evidence="11">Foldase protein PrsA</fullName>
        <ecNumber evidence="11">5.2.1.8</ecNumber>
    </recommendedName>
</protein>
<dbReference type="PROSITE" id="PS51257">
    <property type="entry name" value="PROKAR_LIPOPROTEIN"/>
    <property type="match status" value="1"/>
</dbReference>
<keyword evidence="7 11" id="KW-0472">Membrane</keyword>
<keyword evidence="8 11" id="KW-0564">Palmitate</keyword>
<comment type="similarity">
    <text evidence="3 11">Belongs to the PrsA family.</text>
</comment>
<evidence type="ECO:0000256" key="5">
    <source>
        <dbReference type="ARBA" id="ARBA00022729"/>
    </source>
</evidence>
<comment type="catalytic activity">
    <reaction evidence="1 11">
        <text>[protein]-peptidylproline (omega=180) = [protein]-peptidylproline (omega=0)</text>
        <dbReference type="Rhea" id="RHEA:16237"/>
        <dbReference type="Rhea" id="RHEA-COMP:10747"/>
        <dbReference type="Rhea" id="RHEA-COMP:10748"/>
        <dbReference type="ChEBI" id="CHEBI:83833"/>
        <dbReference type="ChEBI" id="CHEBI:83834"/>
        <dbReference type="EC" id="5.2.1.8"/>
    </reaction>
</comment>
<keyword evidence="9 11" id="KW-0413">Isomerase</keyword>
<evidence type="ECO:0000256" key="9">
    <source>
        <dbReference type="ARBA" id="ARBA00023235"/>
    </source>
</evidence>
<dbReference type="Gene3D" id="3.10.50.40">
    <property type="match status" value="1"/>
</dbReference>
<evidence type="ECO:0000256" key="3">
    <source>
        <dbReference type="ARBA" id="ARBA00006071"/>
    </source>
</evidence>
<dbReference type="Pfam" id="PF13616">
    <property type="entry name" value="Rotamase_3"/>
    <property type="match status" value="1"/>
</dbReference>
<dbReference type="InterPro" id="IPR023059">
    <property type="entry name" value="Foldase_PrsA"/>
</dbReference>
<name>A0A383TH74_9LACT</name>
<feature type="signal peptide" evidence="13">
    <location>
        <begin position="1"/>
        <end position="22"/>
    </location>
</feature>
<evidence type="ECO:0000256" key="7">
    <source>
        <dbReference type="ARBA" id="ARBA00023136"/>
    </source>
</evidence>
<dbReference type="GO" id="GO:0005886">
    <property type="term" value="C:plasma membrane"/>
    <property type="evidence" value="ECO:0007669"/>
    <property type="project" value="UniProtKB-SubCell"/>
</dbReference>